<dbReference type="AlphaFoldDB" id="A0A2P6BBQ0"/>
<protein>
    <submittedName>
        <fullName evidence="3">Uncharacterized protein</fullName>
    </submittedName>
</protein>
<evidence type="ECO:0000313" key="4">
    <source>
        <dbReference type="Proteomes" id="UP000244140"/>
    </source>
</evidence>
<gene>
    <name evidence="1" type="ORF">DAI13_14040</name>
    <name evidence="2" type="ORF">EGW16_14995</name>
    <name evidence="3" type="ORF">EU507_15520</name>
</gene>
<reference evidence="2 5" key="2">
    <citation type="submission" date="2018-10" db="EMBL/GenBank/DDBJ databases">
        <title>Genotypes and phenotypes of Enterococci isolated from broiler chickens.</title>
        <authorList>
            <person name="Muhammad A.R."/>
            <person name="Diarra M.S."/>
        </authorList>
    </citation>
    <scope>NUCLEOTIDE SEQUENCE [LARGE SCALE GENOMIC DNA]</scope>
    <source>
        <strain evidence="2 5">LIT2 A36'</strain>
    </source>
</reference>
<name>A0A2P6BBQ0_ENTFL</name>
<dbReference type="Proteomes" id="UP000292223">
    <property type="component" value="Unassembled WGS sequence"/>
</dbReference>
<dbReference type="EMBL" id="RKMZ01000011">
    <property type="protein sequence ID" value="ROX30226.1"/>
    <property type="molecule type" value="Genomic_DNA"/>
</dbReference>
<dbReference type="EMBL" id="SEWT01000014">
    <property type="protein sequence ID" value="RYU29518.1"/>
    <property type="molecule type" value="Genomic_DNA"/>
</dbReference>
<evidence type="ECO:0000313" key="5">
    <source>
        <dbReference type="Proteomes" id="UP000281488"/>
    </source>
</evidence>
<evidence type="ECO:0000313" key="6">
    <source>
        <dbReference type="Proteomes" id="UP000292223"/>
    </source>
</evidence>
<reference evidence="1 4" key="1">
    <citation type="submission" date="2018-04" db="EMBL/GenBank/DDBJ databases">
        <authorList>
            <person name="Van Tyne D."/>
        </authorList>
    </citation>
    <scope>NUCLEOTIDE SEQUENCE [LARGE SCALE GENOMIC DNA]</scope>
    <source>
        <strain evidence="1 4">B2535</strain>
    </source>
</reference>
<sequence length="84" mass="10203">MKVSQCFKQKRKNLSIIEQILSFFMLDVKKLIELFQIYDSNCSIFSKELNCFDRQLGFKKFKNEIIEKNENRLKTSFNFFEKKC</sequence>
<organism evidence="3 6">
    <name type="scientific">Enterococcus faecalis</name>
    <name type="common">Streptococcus faecalis</name>
    <dbReference type="NCBI Taxonomy" id="1351"/>
    <lineage>
        <taxon>Bacteria</taxon>
        <taxon>Bacillati</taxon>
        <taxon>Bacillota</taxon>
        <taxon>Bacilli</taxon>
        <taxon>Lactobacillales</taxon>
        <taxon>Enterococcaceae</taxon>
        <taxon>Enterococcus</taxon>
    </lineage>
</organism>
<comment type="caution">
    <text evidence="3">The sequence shown here is derived from an EMBL/GenBank/DDBJ whole genome shotgun (WGS) entry which is preliminary data.</text>
</comment>
<accession>A0A2P6BBQ0</accession>
<evidence type="ECO:0000313" key="1">
    <source>
        <dbReference type="EMBL" id="PTN78817.1"/>
    </source>
</evidence>
<evidence type="ECO:0000313" key="2">
    <source>
        <dbReference type="EMBL" id="ROX30226.1"/>
    </source>
</evidence>
<dbReference type="Proteomes" id="UP000281488">
    <property type="component" value="Unassembled WGS sequence"/>
</dbReference>
<reference evidence="3 6" key="3">
    <citation type="submission" date="2019-02" db="EMBL/GenBank/DDBJ databases">
        <title>From farm to fork: dissemination of Tn554::fexA-optrA in linezolid-resistant Enterococcus faecalis clones from chicken feces and meat in Tunisia.</title>
        <authorList>
            <person name="Tedim A.P."/>
            <person name="Elghaieb H."/>
            <person name="Abbassi M.S."/>
            <person name="Novais C."/>
            <person name="Hassen A."/>
            <person name="Peixe L."/>
            <person name="Freitas A.R."/>
        </authorList>
    </citation>
    <scope>NUCLEOTIDE SEQUENCE [LARGE SCALE GENOMIC DNA]</scope>
    <source>
        <strain evidence="3 6">728T</strain>
    </source>
</reference>
<proteinExistence type="predicted"/>
<dbReference type="EMBL" id="PZZH01000001">
    <property type="protein sequence ID" value="PTN78817.1"/>
    <property type="molecule type" value="Genomic_DNA"/>
</dbReference>
<dbReference type="Proteomes" id="UP000244140">
    <property type="component" value="Unassembled WGS sequence"/>
</dbReference>
<evidence type="ECO:0000313" key="3">
    <source>
        <dbReference type="EMBL" id="RYU29518.1"/>
    </source>
</evidence>